<evidence type="ECO:0000313" key="10">
    <source>
        <dbReference type="EMBL" id="WAJ70382.1"/>
    </source>
</evidence>
<dbReference type="InterPro" id="IPR050126">
    <property type="entry name" value="Ap4A_hydrolase"/>
</dbReference>
<dbReference type="InterPro" id="IPR004843">
    <property type="entry name" value="Calcineurin-like_PHP"/>
</dbReference>
<sequence>MAHYFVGDIQGCYDELMRLLDKVKFDPTQDVLCPVGDLVARGPASEKVAKLMLELGHAVEPVLGNHDLHLLSIYAGLFKDKKNDKLKKLVQSPMVSDYAKWLRTQPLIRYYPEFNIIVSHAGTHPFVPLETQMELADQARQKLASKDYKIWLERMYGNEPRKWRSHLTEEEAFRFIVNTTTRMRFIDDDGALDFETKQPPSQAPLNLSPWFELKPKTTTPTPIHVFGHWAALLGKTDDSNFIGLDTGCVWGNKLTIYKAETKEFFVQQSLP</sequence>
<name>A0ABY7AMA6_9ALTE</name>
<organism evidence="10 11">
    <name type="scientific">Catenovulum adriaticum</name>
    <dbReference type="NCBI Taxonomy" id="2984846"/>
    <lineage>
        <taxon>Bacteria</taxon>
        <taxon>Pseudomonadati</taxon>
        <taxon>Pseudomonadota</taxon>
        <taxon>Gammaproteobacteria</taxon>
        <taxon>Alteromonadales</taxon>
        <taxon>Alteromonadaceae</taxon>
        <taxon>Catenovulum</taxon>
    </lineage>
</organism>
<dbReference type="Proteomes" id="UP001163726">
    <property type="component" value="Chromosome"/>
</dbReference>
<dbReference type="PIRSF" id="PIRSF000903">
    <property type="entry name" value="B5n-ttraPtase_sm"/>
    <property type="match status" value="1"/>
</dbReference>
<dbReference type="EMBL" id="CP109965">
    <property type="protein sequence ID" value="WAJ70382.1"/>
    <property type="molecule type" value="Genomic_DNA"/>
</dbReference>
<keyword evidence="11" id="KW-1185">Reference proteome</keyword>
<dbReference type="EC" id="3.6.1.41" evidence="3"/>
<dbReference type="Gene3D" id="3.60.21.10">
    <property type="match status" value="1"/>
</dbReference>
<dbReference type="InterPro" id="IPR004617">
    <property type="entry name" value="ApaH"/>
</dbReference>
<evidence type="ECO:0000313" key="11">
    <source>
        <dbReference type="Proteomes" id="UP001163726"/>
    </source>
</evidence>
<evidence type="ECO:0000256" key="4">
    <source>
        <dbReference type="ARBA" id="ARBA00022801"/>
    </source>
</evidence>
<dbReference type="NCBIfam" id="TIGR00668">
    <property type="entry name" value="apaH"/>
    <property type="match status" value="1"/>
</dbReference>
<dbReference type="RefSeq" id="WP_268074684.1">
    <property type="nucleotide sequence ID" value="NZ_CP109965.1"/>
</dbReference>
<dbReference type="PANTHER" id="PTHR42850:SF11">
    <property type="entry name" value="BIS(5'-NUCLEOSYL)-TETRAPHOSPHATASE [SYMMETRICAL]"/>
    <property type="match status" value="1"/>
</dbReference>
<evidence type="ECO:0000256" key="7">
    <source>
        <dbReference type="ARBA" id="ARBA00033210"/>
    </source>
</evidence>
<protein>
    <recommendedName>
        <fullName evidence="3">bis(5'-nucleosyl)-tetraphosphatase (symmetrical)</fullName>
        <ecNumber evidence="3">3.6.1.41</ecNumber>
    </recommendedName>
    <alternativeName>
        <fullName evidence="6">Ap4A hydrolase</fullName>
    </alternativeName>
    <alternativeName>
        <fullName evidence="5">Diadenosine 5',5'''-P1,P4-tetraphosphate pyrophosphohydrolase</fullName>
    </alternativeName>
    <alternativeName>
        <fullName evidence="7">Diadenosine tetraphosphatase</fullName>
    </alternativeName>
</protein>
<evidence type="ECO:0000256" key="5">
    <source>
        <dbReference type="ARBA" id="ARBA00031248"/>
    </source>
</evidence>
<evidence type="ECO:0000256" key="8">
    <source>
        <dbReference type="ARBA" id="ARBA00049417"/>
    </source>
</evidence>
<evidence type="ECO:0000256" key="6">
    <source>
        <dbReference type="ARBA" id="ARBA00032248"/>
    </source>
</evidence>
<dbReference type="Pfam" id="PF00149">
    <property type="entry name" value="Metallophos"/>
    <property type="match status" value="1"/>
</dbReference>
<accession>A0ABY7AMA6</accession>
<evidence type="ECO:0000256" key="2">
    <source>
        <dbReference type="ARBA" id="ARBA00005419"/>
    </source>
</evidence>
<dbReference type="PANTHER" id="PTHR42850">
    <property type="entry name" value="METALLOPHOSPHOESTERASE"/>
    <property type="match status" value="1"/>
</dbReference>
<proteinExistence type="inferred from homology"/>
<evidence type="ECO:0000256" key="3">
    <source>
        <dbReference type="ARBA" id="ARBA00012506"/>
    </source>
</evidence>
<dbReference type="NCBIfam" id="NF001204">
    <property type="entry name" value="PRK00166.1"/>
    <property type="match status" value="1"/>
</dbReference>
<comment type="similarity">
    <text evidence="2">Belongs to the Ap4A hydrolase family.</text>
</comment>
<dbReference type="SUPFAM" id="SSF56300">
    <property type="entry name" value="Metallo-dependent phosphatases"/>
    <property type="match status" value="1"/>
</dbReference>
<gene>
    <name evidence="10" type="ORF">OLW01_00765</name>
</gene>
<evidence type="ECO:0000259" key="9">
    <source>
        <dbReference type="Pfam" id="PF00149"/>
    </source>
</evidence>
<keyword evidence="4 10" id="KW-0378">Hydrolase</keyword>
<reference evidence="10" key="1">
    <citation type="submission" date="2022-10" db="EMBL/GenBank/DDBJ databases">
        <title>Catenovulum adriacola sp. nov. isolated in the Harbour of Susak.</title>
        <authorList>
            <person name="Schoch T."/>
            <person name="Reich S.J."/>
            <person name="Stoeferle S."/>
            <person name="Flaiz M."/>
            <person name="Kazda M."/>
            <person name="Riedel C.U."/>
            <person name="Duerre P."/>
        </authorList>
    </citation>
    <scope>NUCLEOTIDE SEQUENCE</scope>
    <source>
        <strain evidence="10">TS8</strain>
    </source>
</reference>
<dbReference type="GO" id="GO:0008803">
    <property type="term" value="F:bis(5'-nucleosyl)-tetraphosphatase (symmetrical) activity"/>
    <property type="evidence" value="ECO:0007669"/>
    <property type="project" value="UniProtKB-EC"/>
</dbReference>
<comment type="function">
    <text evidence="1">Hydrolyzes diadenosine 5',5'''-P1,P4-tetraphosphate to yield ADP.</text>
</comment>
<dbReference type="InterPro" id="IPR029052">
    <property type="entry name" value="Metallo-depent_PP-like"/>
</dbReference>
<feature type="domain" description="Calcineurin-like phosphoesterase" evidence="9">
    <location>
        <begin position="5"/>
        <end position="164"/>
    </location>
</feature>
<evidence type="ECO:0000256" key="1">
    <source>
        <dbReference type="ARBA" id="ARBA00003413"/>
    </source>
</evidence>
<comment type="catalytic activity">
    <reaction evidence="8">
        <text>P(1),P(4)-bis(5'-adenosyl) tetraphosphate + H2O = 2 ADP + 2 H(+)</text>
        <dbReference type="Rhea" id="RHEA:24252"/>
        <dbReference type="ChEBI" id="CHEBI:15377"/>
        <dbReference type="ChEBI" id="CHEBI:15378"/>
        <dbReference type="ChEBI" id="CHEBI:58141"/>
        <dbReference type="ChEBI" id="CHEBI:456216"/>
        <dbReference type="EC" id="3.6.1.41"/>
    </reaction>
</comment>